<reference evidence="5" key="1">
    <citation type="submission" date="2020-03" db="EMBL/GenBank/DDBJ databases">
        <title>Studies in the Genomics of Life Span.</title>
        <authorList>
            <person name="Glass D."/>
        </authorList>
    </citation>
    <scope>NUCLEOTIDE SEQUENCE</scope>
    <source>
        <strain evidence="5">SUZIE</strain>
        <tissue evidence="5">Muscle</tissue>
    </source>
</reference>
<accession>A0AA41SPM1</accession>
<evidence type="ECO:0000259" key="4">
    <source>
        <dbReference type="PROSITE" id="PS50102"/>
    </source>
</evidence>
<dbReference type="SUPFAM" id="SSF54928">
    <property type="entry name" value="RNA-binding domain, RBD"/>
    <property type="match status" value="1"/>
</dbReference>
<dbReference type="InterPro" id="IPR050441">
    <property type="entry name" value="RBM"/>
</dbReference>
<gene>
    <name evidence="5" type="ORF">SUZIE_104020</name>
</gene>
<keyword evidence="6" id="KW-1185">Reference proteome</keyword>
<evidence type="ECO:0000313" key="6">
    <source>
        <dbReference type="Proteomes" id="UP001166674"/>
    </source>
</evidence>
<dbReference type="PANTHER" id="PTHR48034">
    <property type="entry name" value="TRANSFORMER-2 SEX-DETERMINING PROTEIN-RELATED"/>
    <property type="match status" value="1"/>
</dbReference>
<organism evidence="5 6">
    <name type="scientific">Sciurus carolinensis</name>
    <name type="common">Eastern gray squirrel</name>
    <dbReference type="NCBI Taxonomy" id="30640"/>
    <lineage>
        <taxon>Eukaryota</taxon>
        <taxon>Metazoa</taxon>
        <taxon>Chordata</taxon>
        <taxon>Craniata</taxon>
        <taxon>Vertebrata</taxon>
        <taxon>Euteleostomi</taxon>
        <taxon>Mammalia</taxon>
        <taxon>Eutheria</taxon>
        <taxon>Euarchontoglires</taxon>
        <taxon>Glires</taxon>
        <taxon>Rodentia</taxon>
        <taxon>Sciuromorpha</taxon>
        <taxon>Sciuridae</taxon>
        <taxon>Sciurinae</taxon>
        <taxon>Sciurini</taxon>
        <taxon>Sciurus</taxon>
    </lineage>
</organism>
<dbReference type="Proteomes" id="UP001166674">
    <property type="component" value="Unassembled WGS sequence"/>
</dbReference>
<dbReference type="SMART" id="SM00360">
    <property type="entry name" value="RRM"/>
    <property type="match status" value="1"/>
</dbReference>
<comment type="caution">
    <text evidence="5">The sequence shown here is derived from an EMBL/GenBank/DDBJ whole genome shotgun (WGS) entry which is preliminary data.</text>
</comment>
<dbReference type="InterPro" id="IPR035979">
    <property type="entry name" value="RBD_domain_sf"/>
</dbReference>
<feature type="region of interest" description="Disordered" evidence="3">
    <location>
        <begin position="64"/>
        <end position="110"/>
    </location>
</feature>
<evidence type="ECO:0000256" key="2">
    <source>
        <dbReference type="PROSITE-ProRule" id="PRU00176"/>
    </source>
</evidence>
<evidence type="ECO:0000256" key="3">
    <source>
        <dbReference type="SAM" id="MobiDB-lite"/>
    </source>
</evidence>
<dbReference type="Pfam" id="PF00076">
    <property type="entry name" value="RRM_1"/>
    <property type="match status" value="1"/>
</dbReference>
<feature type="compositionally biased region" description="Gly residues" evidence="3">
    <location>
        <begin position="96"/>
        <end position="110"/>
    </location>
</feature>
<proteinExistence type="predicted"/>
<protein>
    <submittedName>
        <fullName evidence="5">RNA-binding protein 3</fullName>
    </submittedName>
</protein>
<feature type="domain" description="RRM" evidence="4">
    <location>
        <begin position="6"/>
        <end position="83"/>
    </location>
</feature>
<dbReference type="InterPro" id="IPR000504">
    <property type="entry name" value="RRM_dom"/>
</dbReference>
<dbReference type="AlphaFoldDB" id="A0AA41SPM1"/>
<feature type="compositionally biased region" description="Basic and acidic residues" evidence="3">
    <location>
        <begin position="66"/>
        <end position="83"/>
    </location>
</feature>
<dbReference type="EMBL" id="JAATJV010140000">
    <property type="protein sequence ID" value="MBZ3869654.1"/>
    <property type="molecule type" value="Genomic_DNA"/>
</dbReference>
<dbReference type="PROSITE" id="PS50102">
    <property type="entry name" value="RRM"/>
    <property type="match status" value="1"/>
</dbReference>
<evidence type="ECO:0000256" key="1">
    <source>
        <dbReference type="ARBA" id="ARBA00022884"/>
    </source>
</evidence>
<dbReference type="GO" id="GO:0003723">
    <property type="term" value="F:RNA binding"/>
    <property type="evidence" value="ECO:0007669"/>
    <property type="project" value="UniProtKB-UniRule"/>
</dbReference>
<sequence length="110" mass="11644">MSSEEGKLLVGRLNFNTDEQALEDHFSSFGPFLVVVVKDWETQPSQGFGFITFTNAEHASNATKAMKGDSLDGQQIHRDHADKSTGGTRGSAFGAHGHGGSYSKGGGNQG</sequence>
<dbReference type="InterPro" id="IPR012677">
    <property type="entry name" value="Nucleotide-bd_a/b_plait_sf"/>
</dbReference>
<keyword evidence="1 2" id="KW-0694">RNA-binding</keyword>
<dbReference type="Gene3D" id="3.30.70.330">
    <property type="match status" value="1"/>
</dbReference>
<name>A0AA41SPM1_SCICA</name>
<evidence type="ECO:0000313" key="5">
    <source>
        <dbReference type="EMBL" id="MBZ3869654.1"/>
    </source>
</evidence>